<proteinExistence type="predicted"/>
<accession>F5RA84</accession>
<evidence type="ECO:0000313" key="1">
    <source>
        <dbReference type="EMBL" id="EGK72400.1"/>
    </source>
</evidence>
<evidence type="ECO:0000313" key="2">
    <source>
        <dbReference type="Proteomes" id="UP000005019"/>
    </source>
</evidence>
<dbReference type="EMBL" id="AFHG01000036">
    <property type="protein sequence ID" value="EGK72400.1"/>
    <property type="molecule type" value="Genomic_DNA"/>
</dbReference>
<protein>
    <submittedName>
        <fullName evidence="1">Uncharacterized protein</fullName>
    </submittedName>
</protein>
<organism evidence="1 2">
    <name type="scientific">Methyloversatilis universalis (strain ATCC BAA-1314 / DSM 25237 / JCM 13912 / CCUG 52030 / FAM5)</name>
    <dbReference type="NCBI Taxonomy" id="1000565"/>
    <lineage>
        <taxon>Bacteria</taxon>
        <taxon>Pseudomonadati</taxon>
        <taxon>Pseudomonadota</taxon>
        <taxon>Betaproteobacteria</taxon>
        <taxon>Nitrosomonadales</taxon>
        <taxon>Sterolibacteriaceae</taxon>
        <taxon>Methyloversatilis</taxon>
    </lineage>
</organism>
<reference evidence="1 2" key="1">
    <citation type="journal article" date="2011" name="J. Bacteriol.">
        <title>Genome sequence of Methyloversatilis universalis FAM5T, a methylotrophic representative of the order Rhodocyclales.</title>
        <authorList>
            <person name="Kittichotirat W."/>
            <person name="Good N.M."/>
            <person name="Hall R."/>
            <person name="Bringel F."/>
            <person name="Lajus A."/>
            <person name="Medigue C."/>
            <person name="Smalley N.E."/>
            <person name="Beck D."/>
            <person name="Bumgarner R."/>
            <person name="Vuilleumier S."/>
            <person name="Kalyuzhnaya M.G."/>
        </authorList>
    </citation>
    <scope>NUCLEOTIDE SEQUENCE [LARGE SCALE GENOMIC DNA]</scope>
    <source>
        <strain evidence="2">ATCC BAA-1314 / JCM 13912 / FAM5</strain>
    </source>
</reference>
<name>F5RA84_METUF</name>
<dbReference type="AlphaFoldDB" id="F5RA84"/>
<dbReference type="Proteomes" id="UP000005019">
    <property type="component" value="Unassembled WGS sequence"/>
</dbReference>
<sequence>MIRAYRRPDFRVQRNMKTAMPAAKSSACEGSGTVDAIAPDVMPALPP</sequence>
<keyword evidence="2" id="KW-1185">Reference proteome</keyword>
<comment type="caution">
    <text evidence="1">The sequence shown here is derived from an EMBL/GenBank/DDBJ whole genome shotgun (WGS) entry which is preliminary data.</text>
</comment>
<gene>
    <name evidence="1" type="ORF">METUNv1_01164</name>
</gene>